<feature type="signal peptide" evidence="1">
    <location>
        <begin position="1"/>
        <end position="22"/>
    </location>
</feature>
<dbReference type="EMBL" id="JBHLYR010000011">
    <property type="protein sequence ID" value="MFB9991037.1"/>
    <property type="molecule type" value="Genomic_DNA"/>
</dbReference>
<dbReference type="Pfam" id="PF14326">
    <property type="entry name" value="DUF4384"/>
    <property type="match status" value="1"/>
</dbReference>
<feature type="domain" description="DUF4384" evidence="2">
    <location>
        <begin position="56"/>
        <end position="133"/>
    </location>
</feature>
<evidence type="ECO:0000256" key="1">
    <source>
        <dbReference type="SAM" id="SignalP"/>
    </source>
</evidence>
<keyword evidence="1" id="KW-0732">Signal</keyword>
<comment type="caution">
    <text evidence="3">The sequence shown here is derived from an EMBL/GenBank/DDBJ whole genome shotgun (WGS) entry which is preliminary data.</text>
</comment>
<feature type="chain" id="PRO_5045769277" evidence="1">
    <location>
        <begin position="23"/>
        <end position="277"/>
    </location>
</feature>
<gene>
    <name evidence="3" type="ORF">ACFFLM_03445</name>
</gene>
<dbReference type="Proteomes" id="UP001589733">
    <property type="component" value="Unassembled WGS sequence"/>
</dbReference>
<keyword evidence="4" id="KW-1185">Reference proteome</keyword>
<dbReference type="InterPro" id="IPR025493">
    <property type="entry name" value="DUF4384"/>
</dbReference>
<evidence type="ECO:0000313" key="4">
    <source>
        <dbReference type="Proteomes" id="UP001589733"/>
    </source>
</evidence>
<dbReference type="PANTHER" id="PTHR36194">
    <property type="entry name" value="S-LAYER-LIKE PROTEIN"/>
    <property type="match status" value="1"/>
</dbReference>
<reference evidence="3 4" key="1">
    <citation type="submission" date="2024-09" db="EMBL/GenBank/DDBJ databases">
        <authorList>
            <person name="Sun Q."/>
            <person name="Mori K."/>
        </authorList>
    </citation>
    <scope>NUCLEOTIDE SEQUENCE [LARGE SCALE GENOMIC DNA]</scope>
    <source>
        <strain evidence="3 4">JCM 13503</strain>
    </source>
</reference>
<sequence>MKMFNPHIALLALISLGSAAQAQVRAQSIIVNPIDTALKVNVRTNRTTSTQPNPTFGPGQHLEFYTRVNQDAYVYLFNVDAQGQVSLLASNGLQAGGTFVKANTTRVFPSKGQASTFLLSLPQGGNQVLALASLLPLNLGSLTQHTAAQGEMTPVNVTGQAGLAQALGALVKPLKPQSWVTDTTRYTLTRPALSGLPMVDVKALQSQVSFKRNARLSEVYVAYADRLRQEGYQVIEAKYGEREAKGVFVRKGAQLRQVTLEVTQRAQTFFVKLTRQK</sequence>
<organism evidence="3 4">
    <name type="scientific">Deinococcus oregonensis</name>
    <dbReference type="NCBI Taxonomy" id="1805970"/>
    <lineage>
        <taxon>Bacteria</taxon>
        <taxon>Thermotogati</taxon>
        <taxon>Deinococcota</taxon>
        <taxon>Deinococci</taxon>
        <taxon>Deinococcales</taxon>
        <taxon>Deinococcaceae</taxon>
        <taxon>Deinococcus</taxon>
    </lineage>
</organism>
<name>A0ABV6AU54_9DEIO</name>
<accession>A0ABV6AU54</accession>
<dbReference type="PANTHER" id="PTHR36194:SF1">
    <property type="entry name" value="S-LAYER-LIKE PROTEIN"/>
    <property type="match status" value="1"/>
</dbReference>
<proteinExistence type="predicted"/>
<evidence type="ECO:0000259" key="2">
    <source>
        <dbReference type="Pfam" id="PF14326"/>
    </source>
</evidence>
<dbReference type="RefSeq" id="WP_380005576.1">
    <property type="nucleotide sequence ID" value="NZ_JBHLYR010000011.1"/>
</dbReference>
<evidence type="ECO:0000313" key="3">
    <source>
        <dbReference type="EMBL" id="MFB9991037.1"/>
    </source>
</evidence>
<protein>
    <submittedName>
        <fullName evidence="3">DUF4384 domain-containing protein</fullName>
    </submittedName>
</protein>